<dbReference type="SUPFAM" id="SSF53474">
    <property type="entry name" value="alpha/beta-Hydrolases"/>
    <property type="match status" value="1"/>
</dbReference>
<dbReference type="GO" id="GO:0005576">
    <property type="term" value="C:extracellular region"/>
    <property type="evidence" value="ECO:0007669"/>
    <property type="project" value="UniProtKB-SubCell"/>
</dbReference>
<evidence type="ECO:0000256" key="1">
    <source>
        <dbReference type="ARBA" id="ARBA00004613"/>
    </source>
</evidence>
<keyword evidence="8 11" id="KW-1015">Disulfide bond</keyword>
<gene>
    <name evidence="13" type="ORF">EJ08DRAFT_649771</name>
</gene>
<dbReference type="PANTHER" id="PTHR48250">
    <property type="entry name" value="CUTINASE 2-RELATED"/>
    <property type="match status" value="1"/>
</dbReference>
<dbReference type="GO" id="GO:0050525">
    <property type="term" value="F:cutinase activity"/>
    <property type="evidence" value="ECO:0007669"/>
    <property type="project" value="UniProtKB-EC"/>
</dbReference>
<dbReference type="InterPro" id="IPR000675">
    <property type="entry name" value="Cutinase/axe"/>
</dbReference>
<dbReference type="PANTHER" id="PTHR48250:SF3">
    <property type="entry name" value="CUTINASE 1-RELATED"/>
    <property type="match status" value="1"/>
</dbReference>
<dbReference type="InterPro" id="IPR029058">
    <property type="entry name" value="AB_hydrolase_fold"/>
</dbReference>
<feature type="active site" description="Nucleophile" evidence="10">
    <location>
        <position position="112"/>
    </location>
</feature>
<keyword evidence="5" id="KW-0964">Secreted</keyword>
<dbReference type="InterPro" id="IPR011150">
    <property type="entry name" value="Cutinase_monf"/>
</dbReference>
<dbReference type="Gene3D" id="3.40.50.1820">
    <property type="entry name" value="alpha/beta hydrolase"/>
    <property type="match status" value="1"/>
</dbReference>
<evidence type="ECO:0000313" key="14">
    <source>
        <dbReference type="Proteomes" id="UP000800235"/>
    </source>
</evidence>
<dbReference type="PROSITE" id="PS00931">
    <property type="entry name" value="CUTINASE_2"/>
    <property type="match status" value="1"/>
</dbReference>
<evidence type="ECO:0000256" key="8">
    <source>
        <dbReference type="ARBA" id="ARBA00023157"/>
    </source>
</evidence>
<feature type="disulfide bond" evidence="11">
    <location>
        <begin position="30"/>
        <end position="103"/>
    </location>
</feature>
<dbReference type="Pfam" id="PF01083">
    <property type="entry name" value="Cutinase"/>
    <property type="match status" value="1"/>
</dbReference>
<evidence type="ECO:0000256" key="4">
    <source>
        <dbReference type="ARBA" id="ARBA00022487"/>
    </source>
</evidence>
<dbReference type="AlphaFoldDB" id="A0A9P4NS17"/>
<keyword evidence="6 12" id="KW-0732">Signal</keyword>
<evidence type="ECO:0000256" key="6">
    <source>
        <dbReference type="ARBA" id="ARBA00022729"/>
    </source>
</evidence>
<evidence type="ECO:0000256" key="12">
    <source>
        <dbReference type="SAM" id="SignalP"/>
    </source>
</evidence>
<evidence type="ECO:0000256" key="9">
    <source>
        <dbReference type="ARBA" id="ARBA00034045"/>
    </source>
</evidence>
<dbReference type="GO" id="GO:0016052">
    <property type="term" value="P:carbohydrate catabolic process"/>
    <property type="evidence" value="ECO:0007669"/>
    <property type="project" value="TreeGrafter"/>
</dbReference>
<keyword evidence="4" id="KW-0719">Serine esterase</keyword>
<evidence type="ECO:0000256" key="11">
    <source>
        <dbReference type="PIRSR" id="PIRSR611150-2"/>
    </source>
</evidence>
<organism evidence="13 14">
    <name type="scientific">Tothia fuscella</name>
    <dbReference type="NCBI Taxonomy" id="1048955"/>
    <lineage>
        <taxon>Eukaryota</taxon>
        <taxon>Fungi</taxon>
        <taxon>Dikarya</taxon>
        <taxon>Ascomycota</taxon>
        <taxon>Pezizomycotina</taxon>
        <taxon>Dothideomycetes</taxon>
        <taxon>Pleosporomycetidae</taxon>
        <taxon>Venturiales</taxon>
        <taxon>Cylindrosympodiaceae</taxon>
        <taxon>Tothia</taxon>
    </lineage>
</organism>
<keyword evidence="14" id="KW-1185">Reference proteome</keyword>
<protein>
    <recommendedName>
        <fullName evidence="3">cutinase</fullName>
        <ecNumber evidence="3">3.1.1.74</ecNumber>
    </recommendedName>
</protein>
<evidence type="ECO:0000256" key="7">
    <source>
        <dbReference type="ARBA" id="ARBA00022801"/>
    </source>
</evidence>
<feature type="active site" evidence="10">
    <location>
        <position position="171"/>
    </location>
</feature>
<keyword evidence="7" id="KW-0378">Hydrolase</keyword>
<feature type="active site" description="Proton donor/acceptor" evidence="10">
    <location>
        <position position="184"/>
    </location>
</feature>
<feature type="disulfide bond" evidence="11">
    <location>
        <begin position="167"/>
        <end position="174"/>
    </location>
</feature>
<dbReference type="OrthoDB" id="3225429at2759"/>
<name>A0A9P4NS17_9PEZI</name>
<evidence type="ECO:0000256" key="5">
    <source>
        <dbReference type="ARBA" id="ARBA00022525"/>
    </source>
</evidence>
<dbReference type="InterPro" id="IPR043579">
    <property type="entry name" value="CUTINASE_2"/>
</dbReference>
<dbReference type="Proteomes" id="UP000800235">
    <property type="component" value="Unassembled WGS sequence"/>
</dbReference>
<comment type="catalytic activity">
    <reaction evidence="9">
        <text>cutin + H2O = cutin monomers.</text>
        <dbReference type="EC" id="3.1.1.74"/>
    </reaction>
</comment>
<dbReference type="SMART" id="SM01110">
    <property type="entry name" value="Cutinase"/>
    <property type="match status" value="1"/>
</dbReference>
<accession>A0A9P4NS17</accession>
<reference evidence="13" key="1">
    <citation type="journal article" date="2020" name="Stud. Mycol.">
        <title>101 Dothideomycetes genomes: a test case for predicting lifestyles and emergence of pathogens.</title>
        <authorList>
            <person name="Haridas S."/>
            <person name="Albert R."/>
            <person name="Binder M."/>
            <person name="Bloem J."/>
            <person name="Labutti K."/>
            <person name="Salamov A."/>
            <person name="Andreopoulos B."/>
            <person name="Baker S."/>
            <person name="Barry K."/>
            <person name="Bills G."/>
            <person name="Bluhm B."/>
            <person name="Cannon C."/>
            <person name="Castanera R."/>
            <person name="Culley D."/>
            <person name="Daum C."/>
            <person name="Ezra D."/>
            <person name="Gonzalez J."/>
            <person name="Henrissat B."/>
            <person name="Kuo A."/>
            <person name="Liang C."/>
            <person name="Lipzen A."/>
            <person name="Lutzoni F."/>
            <person name="Magnuson J."/>
            <person name="Mondo S."/>
            <person name="Nolan M."/>
            <person name="Ohm R."/>
            <person name="Pangilinan J."/>
            <person name="Park H.-J."/>
            <person name="Ramirez L."/>
            <person name="Alfaro M."/>
            <person name="Sun H."/>
            <person name="Tritt A."/>
            <person name="Yoshinaga Y."/>
            <person name="Zwiers L.-H."/>
            <person name="Turgeon B."/>
            <person name="Goodwin S."/>
            <person name="Spatafora J."/>
            <person name="Crous P."/>
            <person name="Grigoriev I."/>
        </authorList>
    </citation>
    <scope>NUCLEOTIDE SEQUENCE</scope>
    <source>
        <strain evidence="13">CBS 130266</strain>
    </source>
</reference>
<dbReference type="EMBL" id="MU007040">
    <property type="protein sequence ID" value="KAF2430211.1"/>
    <property type="molecule type" value="Genomic_DNA"/>
</dbReference>
<proteinExistence type="inferred from homology"/>
<feature type="chain" id="PRO_5040156631" description="cutinase" evidence="12">
    <location>
        <begin position="18"/>
        <end position="232"/>
    </location>
</feature>
<sequence length="232" mass="23797">MRFTILTTASLASLAAAAPAQQLEERQGGCNVGFVFARGSTEPSPIGFLVGPGLQSALKRLIPSMITFPVGYAASIATNVSMDRTDAASVAEGAKAFNKAAGCKVIIAGGYSQGAAVMHNVIGLKKTALSDEIKSKIAGVALFGDTRNKQDGGHIPNFPNEKARVWCNASDGVCGGGLNVNAGHLSYSASQTGEAAKWLDERIKAMGVELESISAVVDTSVQVALDAIIASA</sequence>
<evidence type="ECO:0000256" key="2">
    <source>
        <dbReference type="ARBA" id="ARBA00007534"/>
    </source>
</evidence>
<comment type="subcellular location">
    <subcellularLocation>
        <location evidence="1">Secreted</location>
    </subcellularLocation>
</comment>
<evidence type="ECO:0000256" key="10">
    <source>
        <dbReference type="PIRSR" id="PIRSR611150-1"/>
    </source>
</evidence>
<dbReference type="EC" id="3.1.1.74" evidence="3"/>
<comment type="similarity">
    <text evidence="2">Belongs to the cutinase family.</text>
</comment>
<feature type="signal peptide" evidence="12">
    <location>
        <begin position="1"/>
        <end position="17"/>
    </location>
</feature>
<evidence type="ECO:0000313" key="13">
    <source>
        <dbReference type="EMBL" id="KAF2430211.1"/>
    </source>
</evidence>
<evidence type="ECO:0000256" key="3">
    <source>
        <dbReference type="ARBA" id="ARBA00013095"/>
    </source>
</evidence>
<comment type="caution">
    <text evidence="13">The sequence shown here is derived from an EMBL/GenBank/DDBJ whole genome shotgun (WGS) entry which is preliminary data.</text>
</comment>